<protein>
    <submittedName>
        <fullName evidence="2">DUF1467 domain-containing protein</fullName>
    </submittedName>
</protein>
<accession>A0A2S7KAF4</accession>
<dbReference type="Proteomes" id="UP000239504">
    <property type="component" value="Unassembled WGS sequence"/>
</dbReference>
<name>A0A2S7KAF4_9PROT</name>
<organism evidence="2 3">
    <name type="scientific">Hyphococcus luteus</name>
    <dbReference type="NCBI Taxonomy" id="2058213"/>
    <lineage>
        <taxon>Bacteria</taxon>
        <taxon>Pseudomonadati</taxon>
        <taxon>Pseudomonadota</taxon>
        <taxon>Alphaproteobacteria</taxon>
        <taxon>Parvularculales</taxon>
        <taxon>Parvularculaceae</taxon>
        <taxon>Hyphococcus</taxon>
    </lineage>
</organism>
<keyword evidence="1" id="KW-1133">Transmembrane helix</keyword>
<dbReference type="EMBL" id="PJCH01000001">
    <property type="protein sequence ID" value="PQA89458.1"/>
    <property type="molecule type" value="Genomic_DNA"/>
</dbReference>
<keyword evidence="1" id="KW-0472">Membrane</keyword>
<feature type="transmembrane region" description="Helical" evidence="1">
    <location>
        <begin position="6"/>
        <end position="24"/>
    </location>
</feature>
<evidence type="ECO:0000256" key="1">
    <source>
        <dbReference type="SAM" id="Phobius"/>
    </source>
</evidence>
<dbReference type="AlphaFoldDB" id="A0A2S7KAF4"/>
<evidence type="ECO:0000313" key="2">
    <source>
        <dbReference type="EMBL" id="PQA89458.1"/>
    </source>
</evidence>
<reference evidence="2 3" key="1">
    <citation type="submission" date="2017-12" db="EMBL/GenBank/DDBJ databases">
        <authorList>
            <person name="Hurst M.R.H."/>
        </authorList>
    </citation>
    <scope>NUCLEOTIDE SEQUENCE [LARGE SCALE GENOMIC DNA]</scope>
    <source>
        <strain evidence="2 3">SY-3-19</strain>
    </source>
</reference>
<gene>
    <name evidence="2" type="ORF">CW354_00875</name>
</gene>
<evidence type="ECO:0000313" key="3">
    <source>
        <dbReference type="Proteomes" id="UP000239504"/>
    </source>
</evidence>
<feature type="transmembrane region" description="Helical" evidence="1">
    <location>
        <begin position="60"/>
        <end position="79"/>
    </location>
</feature>
<keyword evidence="3" id="KW-1185">Reference proteome</keyword>
<dbReference type="InterPro" id="IPR009935">
    <property type="entry name" value="DUF1467"/>
</dbReference>
<dbReference type="RefSeq" id="WP_104828160.1">
    <property type="nucleotide sequence ID" value="NZ_PJCH01000001.1"/>
</dbReference>
<comment type="caution">
    <text evidence="2">The sequence shown here is derived from an EMBL/GenBank/DDBJ whole genome shotgun (WGS) entry which is preliminary data.</text>
</comment>
<dbReference type="OrthoDB" id="9804637at2"/>
<proteinExistence type="predicted"/>
<dbReference type="Pfam" id="PF07330">
    <property type="entry name" value="DUF1467"/>
    <property type="match status" value="1"/>
</dbReference>
<sequence>MNWAGAIVIYIVWWWVSFLAVLPIDIKSRWEAEDDGVEGADPGAPTDPKLKQKIWLATKVAAVLWAVTASVILSGVFNFRD</sequence>
<keyword evidence="1" id="KW-0812">Transmembrane</keyword>